<evidence type="ECO:0000313" key="8">
    <source>
        <dbReference type="Proteomes" id="UP001151760"/>
    </source>
</evidence>
<dbReference type="PANTHER" id="PTHR11945:SF723">
    <property type="entry name" value="AGAMOUS-LIKE MADS-BOX PROTEIN AGL62"/>
    <property type="match status" value="1"/>
</dbReference>
<dbReference type="SMART" id="SM00432">
    <property type="entry name" value="MADS"/>
    <property type="match status" value="1"/>
</dbReference>
<comment type="caution">
    <text evidence="7">The sequence shown here is derived from an EMBL/GenBank/DDBJ whole genome shotgun (WGS) entry which is preliminary data.</text>
</comment>
<evidence type="ECO:0000256" key="4">
    <source>
        <dbReference type="ARBA" id="ARBA00023163"/>
    </source>
</evidence>
<comment type="subcellular location">
    <subcellularLocation>
        <location evidence="1">Nucleus</location>
    </subcellularLocation>
</comment>
<feature type="domain" description="MADS-box" evidence="6">
    <location>
        <begin position="29"/>
        <end position="89"/>
    </location>
</feature>
<keyword evidence="3" id="KW-0238">DNA-binding</keyword>
<reference evidence="7" key="2">
    <citation type="submission" date="2022-01" db="EMBL/GenBank/DDBJ databases">
        <authorList>
            <person name="Yamashiro T."/>
            <person name="Shiraishi A."/>
            <person name="Satake H."/>
            <person name="Nakayama K."/>
        </authorList>
    </citation>
    <scope>NUCLEOTIDE SEQUENCE</scope>
</reference>
<protein>
    <submittedName>
        <fullName evidence="7">Agamous-like MADS-box protein AGL62</fullName>
    </submittedName>
</protein>
<evidence type="ECO:0000259" key="6">
    <source>
        <dbReference type="PROSITE" id="PS50066"/>
    </source>
</evidence>
<keyword evidence="2" id="KW-0805">Transcription regulation</keyword>
<dbReference type="EMBL" id="BQNB010009181">
    <property type="protein sequence ID" value="GJS59877.1"/>
    <property type="molecule type" value="Genomic_DNA"/>
</dbReference>
<dbReference type="Gene3D" id="3.40.1810.10">
    <property type="entry name" value="Transcription factor, MADS-box"/>
    <property type="match status" value="1"/>
</dbReference>
<accession>A0ABQ4X437</accession>
<reference evidence="7" key="1">
    <citation type="journal article" date="2022" name="Int. J. Mol. Sci.">
        <title>Draft Genome of Tanacetum Coccineum: Genomic Comparison of Closely Related Tanacetum-Family Plants.</title>
        <authorList>
            <person name="Yamashiro T."/>
            <person name="Shiraishi A."/>
            <person name="Nakayama K."/>
            <person name="Satake H."/>
        </authorList>
    </citation>
    <scope>NUCLEOTIDE SEQUENCE</scope>
</reference>
<evidence type="ECO:0000256" key="5">
    <source>
        <dbReference type="ARBA" id="ARBA00023242"/>
    </source>
</evidence>
<dbReference type="PRINTS" id="PR00404">
    <property type="entry name" value="MADSDOMAIN"/>
</dbReference>
<dbReference type="Proteomes" id="UP001151760">
    <property type="component" value="Unassembled WGS sequence"/>
</dbReference>
<dbReference type="PANTHER" id="PTHR11945">
    <property type="entry name" value="MADS BOX PROTEIN"/>
    <property type="match status" value="1"/>
</dbReference>
<dbReference type="SUPFAM" id="SSF55455">
    <property type="entry name" value="SRF-like"/>
    <property type="match status" value="1"/>
</dbReference>
<keyword evidence="4" id="KW-0804">Transcription</keyword>
<dbReference type="InterPro" id="IPR002100">
    <property type="entry name" value="TF_MADSbox"/>
</dbReference>
<evidence type="ECO:0000256" key="1">
    <source>
        <dbReference type="ARBA" id="ARBA00004123"/>
    </source>
</evidence>
<dbReference type="PROSITE" id="PS50066">
    <property type="entry name" value="MADS_BOX_2"/>
    <property type="match status" value="1"/>
</dbReference>
<evidence type="ECO:0000256" key="2">
    <source>
        <dbReference type="ARBA" id="ARBA00023015"/>
    </source>
</evidence>
<dbReference type="Pfam" id="PF00319">
    <property type="entry name" value="SRF-TF"/>
    <property type="match status" value="1"/>
</dbReference>
<evidence type="ECO:0000256" key="3">
    <source>
        <dbReference type="ARBA" id="ARBA00023125"/>
    </source>
</evidence>
<gene>
    <name evidence="7" type="ORF">Tco_0654661</name>
</gene>
<organism evidence="7 8">
    <name type="scientific">Tanacetum coccineum</name>
    <dbReference type="NCBI Taxonomy" id="301880"/>
    <lineage>
        <taxon>Eukaryota</taxon>
        <taxon>Viridiplantae</taxon>
        <taxon>Streptophyta</taxon>
        <taxon>Embryophyta</taxon>
        <taxon>Tracheophyta</taxon>
        <taxon>Spermatophyta</taxon>
        <taxon>Magnoliopsida</taxon>
        <taxon>eudicotyledons</taxon>
        <taxon>Gunneridae</taxon>
        <taxon>Pentapetalae</taxon>
        <taxon>asterids</taxon>
        <taxon>campanulids</taxon>
        <taxon>Asterales</taxon>
        <taxon>Asteraceae</taxon>
        <taxon>Asteroideae</taxon>
        <taxon>Anthemideae</taxon>
        <taxon>Anthemidinae</taxon>
        <taxon>Tanacetum</taxon>
    </lineage>
</organism>
<dbReference type="InterPro" id="IPR036879">
    <property type="entry name" value="TF_MADSbox_sf"/>
</dbReference>
<sequence>MAILAPVKTHSFASFLKRPLRRLENVTCQGHKEIEIKKIEENKSRQVTFSKRRNGLFKKAVELCVLTGAKIAIIVNSLGGRVFAFGHPNIDALINAYLANEKNVDVDVDALQTNEFKEYYAEVQRELELEKKRKDIKHVGPNVLQHVQGQRLNAMQRLQGPNVPSSHGPNVFDNAWKYYNGQYFFDPASTMNASLQDQGGSNYNLGVGGELRKF</sequence>
<keyword evidence="5" id="KW-0539">Nucleus</keyword>
<evidence type="ECO:0000313" key="7">
    <source>
        <dbReference type="EMBL" id="GJS59877.1"/>
    </source>
</evidence>
<name>A0ABQ4X437_9ASTR</name>
<keyword evidence="8" id="KW-1185">Reference proteome</keyword>
<proteinExistence type="predicted"/>